<gene>
    <name evidence="1" type="ORF">STSU_020595</name>
</gene>
<protein>
    <submittedName>
        <fullName evidence="1">Uncharacterized protein</fullName>
    </submittedName>
</protein>
<dbReference type="EMBL" id="CP029159">
    <property type="protein sequence ID" value="QKM69206.1"/>
    <property type="molecule type" value="Genomic_DNA"/>
</dbReference>
<sequence length="74" mass="7994">MPAAHVITPTLTPTPQSQLDALIRAGGFWGLAPDWVPRGGYACDRGTLVAALAALRRLAQNEAIRLRRGRSHVH</sequence>
<dbReference type="Proteomes" id="UP000005940">
    <property type="component" value="Chromosome"/>
</dbReference>
<dbReference type="AlphaFoldDB" id="I2N0F3"/>
<keyword evidence="2" id="KW-1185">Reference proteome</keyword>
<dbReference type="RefSeq" id="WP_006348614.1">
    <property type="nucleotide sequence ID" value="NZ_CP029159.1"/>
</dbReference>
<accession>I2N0F3</accession>
<evidence type="ECO:0000313" key="2">
    <source>
        <dbReference type="Proteomes" id="UP000005940"/>
    </source>
</evidence>
<organism evidence="1 2">
    <name type="scientific">Streptomyces tsukubensis (strain DSM 42081 / NBRC 108919 / NRRL 18488 / 9993)</name>
    <dbReference type="NCBI Taxonomy" id="1114943"/>
    <lineage>
        <taxon>Bacteria</taxon>
        <taxon>Bacillati</taxon>
        <taxon>Actinomycetota</taxon>
        <taxon>Actinomycetes</taxon>
        <taxon>Kitasatosporales</taxon>
        <taxon>Streptomycetaceae</taxon>
        <taxon>Streptomyces</taxon>
    </lineage>
</organism>
<name>I2N0F3_STRT9</name>
<evidence type="ECO:0000313" key="1">
    <source>
        <dbReference type="EMBL" id="QKM69206.1"/>
    </source>
</evidence>
<proteinExistence type="predicted"/>
<reference evidence="1 2" key="1">
    <citation type="journal article" date="2012" name="J. Bacteriol.">
        <title>Draft genome of Streptomyces tsukubaensis NRRL 18488, the producer of the clinically important immunosuppressant tacrolimus (FK506).</title>
        <authorList>
            <person name="Barreiro C."/>
            <person name="Prieto C."/>
            <person name="Sola-Landa A."/>
            <person name="Solera E."/>
            <person name="Martinez-Castro M."/>
            <person name="Perez-Redondo R."/>
            <person name="Garcia-Estrada C."/>
            <person name="Aparicio J.F."/>
            <person name="Fernandez-Martinez L.T."/>
            <person name="Santos-Aberturas J."/>
            <person name="Salehi-Najafabadi Z."/>
            <person name="Rodriguez-Garcia A."/>
            <person name="Tauch A."/>
            <person name="Martin J.F."/>
        </authorList>
    </citation>
    <scope>NUCLEOTIDE SEQUENCE [LARGE SCALE GENOMIC DNA]</scope>
    <source>
        <strain evidence="2">DSM 42081 / NBRC 108919 / NRRL 18488 / 9993</strain>
    </source>
</reference>